<dbReference type="CDD" id="cd09917">
    <property type="entry name" value="F-box_SF"/>
    <property type="match status" value="1"/>
</dbReference>
<reference evidence="2" key="2">
    <citation type="submission" date="2021-12" db="EMBL/GenBank/DDBJ databases">
        <title>Resequencing data analysis of finger millet.</title>
        <authorList>
            <person name="Hatakeyama M."/>
            <person name="Aluri S."/>
            <person name="Balachadran M.T."/>
            <person name="Sivarajan S.R."/>
            <person name="Poveda L."/>
            <person name="Shimizu-Inatsugi R."/>
            <person name="Schlapbach R."/>
            <person name="Sreeman S.M."/>
            <person name="Shimizu K.K."/>
        </authorList>
    </citation>
    <scope>NUCLEOTIDE SEQUENCE</scope>
</reference>
<evidence type="ECO:0000313" key="2">
    <source>
        <dbReference type="EMBL" id="GJM95161.1"/>
    </source>
</evidence>
<dbReference type="EMBL" id="BQKI01000005">
    <property type="protein sequence ID" value="GJM95161.1"/>
    <property type="molecule type" value="Genomic_DNA"/>
</dbReference>
<dbReference type="Proteomes" id="UP001054889">
    <property type="component" value="Unassembled WGS sequence"/>
</dbReference>
<dbReference type="SMART" id="SM00256">
    <property type="entry name" value="FBOX"/>
    <property type="match status" value="1"/>
</dbReference>
<dbReference type="InterPro" id="IPR036047">
    <property type="entry name" value="F-box-like_dom_sf"/>
</dbReference>
<comment type="caution">
    <text evidence="2">The sequence shown here is derived from an EMBL/GenBank/DDBJ whole genome shotgun (WGS) entry which is preliminary data.</text>
</comment>
<dbReference type="Gene3D" id="1.20.1280.50">
    <property type="match status" value="1"/>
</dbReference>
<proteinExistence type="predicted"/>
<gene>
    <name evidence="2" type="primary">ga11869</name>
    <name evidence="2" type="ORF">PR202_ga11869</name>
</gene>
<evidence type="ECO:0000259" key="1">
    <source>
        <dbReference type="SMART" id="SM00256"/>
    </source>
</evidence>
<feature type="domain" description="F-box" evidence="1">
    <location>
        <begin position="19"/>
        <end position="60"/>
    </location>
</feature>
<dbReference type="PANTHER" id="PTHR31264">
    <property type="entry name" value="OS07G0554500 PROTEIN-RELATED"/>
    <property type="match status" value="1"/>
</dbReference>
<organism evidence="2 3">
    <name type="scientific">Eleusine coracana subsp. coracana</name>
    <dbReference type="NCBI Taxonomy" id="191504"/>
    <lineage>
        <taxon>Eukaryota</taxon>
        <taxon>Viridiplantae</taxon>
        <taxon>Streptophyta</taxon>
        <taxon>Embryophyta</taxon>
        <taxon>Tracheophyta</taxon>
        <taxon>Spermatophyta</taxon>
        <taxon>Magnoliopsida</taxon>
        <taxon>Liliopsida</taxon>
        <taxon>Poales</taxon>
        <taxon>Poaceae</taxon>
        <taxon>PACMAD clade</taxon>
        <taxon>Chloridoideae</taxon>
        <taxon>Cynodonteae</taxon>
        <taxon>Eleusininae</taxon>
        <taxon>Eleusine</taxon>
    </lineage>
</organism>
<dbReference type="SUPFAM" id="SSF81383">
    <property type="entry name" value="F-box domain"/>
    <property type="match status" value="1"/>
</dbReference>
<dbReference type="AlphaFoldDB" id="A0AAV5CAN5"/>
<keyword evidence="3" id="KW-1185">Reference proteome</keyword>
<dbReference type="Pfam" id="PF12937">
    <property type="entry name" value="F-box-like"/>
    <property type="match status" value="1"/>
</dbReference>
<accession>A0AAV5CAN5</accession>
<protein>
    <recommendedName>
        <fullName evidence="1">F-box domain-containing protein</fullName>
    </recommendedName>
</protein>
<sequence>MASPPASRCDGAPAEQTLLPDEILEDIFLLLESGHDLARASATCRAFRRVATGRRFLHRFLSLHPPPIVGFIDFQFGGRLLTLTPAEPPHRSAAAARAVARAGDFTFSFLPGASEHHPNKRWLPCDARDGRFLLSRGGAEATTFLELVVCDPLYRRYVQIPPIPRDLVPRMPSCGELKSEPFLAPAEEVESDEDSLHFRVIYNWLSDYKLVSFVFSAATAKWRCATIFSFLPARLIRQPKTFKRYYARNCFNWVQKGEGYMLMLDPREMKFSIVELRHHTDLPRDQMVAIIDAAEDRLGFAAIGRPGQALYSRCRLDLYSRSCQNNGVTEVEWRRDNSIPLPEPDYCYGIIGAAEGYLLLKGYLSALTRKKLEVLDVQHLAVDLKTLLVERLCTLNSYTSSDVRPYASFPPPLSLPRL</sequence>
<dbReference type="InterPro" id="IPR001810">
    <property type="entry name" value="F-box_dom"/>
</dbReference>
<reference evidence="2" key="1">
    <citation type="journal article" date="2018" name="DNA Res.">
        <title>Multiple hybrid de novo genome assembly of finger millet, an orphan allotetraploid crop.</title>
        <authorList>
            <person name="Hatakeyama M."/>
            <person name="Aluri S."/>
            <person name="Balachadran M.T."/>
            <person name="Sivarajan S.R."/>
            <person name="Patrignani A."/>
            <person name="Gruter S."/>
            <person name="Poveda L."/>
            <person name="Shimizu-Inatsugi R."/>
            <person name="Baeten J."/>
            <person name="Francoijs K.J."/>
            <person name="Nataraja K.N."/>
            <person name="Reddy Y.A.N."/>
            <person name="Phadnis S."/>
            <person name="Ravikumar R.L."/>
            <person name="Schlapbach R."/>
            <person name="Sreeman S.M."/>
            <person name="Shimizu K.K."/>
        </authorList>
    </citation>
    <scope>NUCLEOTIDE SEQUENCE</scope>
</reference>
<evidence type="ECO:0000313" key="3">
    <source>
        <dbReference type="Proteomes" id="UP001054889"/>
    </source>
</evidence>
<name>A0AAV5CAN5_ELECO</name>
<dbReference type="PANTHER" id="PTHR31264:SF7">
    <property type="entry name" value="F-BOX DOMAIN CONTAINING PROTEIN, EXPRESSED"/>
    <property type="match status" value="1"/>
</dbReference>